<evidence type="ECO:0000256" key="11">
    <source>
        <dbReference type="RuleBase" id="RU363032"/>
    </source>
</evidence>
<evidence type="ECO:0000313" key="14">
    <source>
        <dbReference type="EMBL" id="GGG13285.1"/>
    </source>
</evidence>
<feature type="transmembrane region" description="Helical" evidence="11">
    <location>
        <begin position="299"/>
        <end position="321"/>
    </location>
</feature>
<feature type="domain" description="ABC transmembrane type-1" evidence="13">
    <location>
        <begin position="295"/>
        <end position="483"/>
    </location>
</feature>
<dbReference type="NCBIfam" id="TIGR01726">
    <property type="entry name" value="HEQRo_perm_3TM"/>
    <property type="match status" value="1"/>
</dbReference>
<evidence type="ECO:0000256" key="2">
    <source>
        <dbReference type="ARBA" id="ARBA00009306"/>
    </source>
</evidence>
<keyword evidence="7 12" id="KW-0732">Signal</keyword>
<evidence type="ECO:0000256" key="4">
    <source>
        <dbReference type="ARBA" id="ARBA00022448"/>
    </source>
</evidence>
<dbReference type="InterPro" id="IPR001638">
    <property type="entry name" value="Solute-binding_3/MltF_N"/>
</dbReference>
<dbReference type="FunFam" id="1.10.3720.10:FF:000009">
    <property type="entry name" value="Amino acid ABC transporter permease"/>
    <property type="match status" value="1"/>
</dbReference>
<dbReference type="Proteomes" id="UP000654257">
    <property type="component" value="Unassembled WGS sequence"/>
</dbReference>
<accession>A0A917FY23</accession>
<dbReference type="GO" id="GO:0015184">
    <property type="term" value="F:L-cystine transmembrane transporter activity"/>
    <property type="evidence" value="ECO:0007669"/>
    <property type="project" value="TreeGrafter"/>
</dbReference>
<keyword evidence="5" id="KW-1003">Cell membrane</keyword>
<dbReference type="CDD" id="cd13711">
    <property type="entry name" value="PBP2_Ngo0372_TcyA"/>
    <property type="match status" value="1"/>
</dbReference>
<comment type="similarity">
    <text evidence="2 11">Belongs to the binding-protein-dependent transport system permease family.</text>
</comment>
<dbReference type="EMBL" id="BMCU01000003">
    <property type="protein sequence ID" value="GGG13285.1"/>
    <property type="molecule type" value="Genomic_DNA"/>
</dbReference>
<keyword evidence="9 11" id="KW-1133">Transmembrane helix</keyword>
<dbReference type="SUPFAM" id="SSF53850">
    <property type="entry name" value="Periplasmic binding protein-like II"/>
    <property type="match status" value="1"/>
</dbReference>
<dbReference type="SUPFAM" id="SSF161098">
    <property type="entry name" value="MetI-like"/>
    <property type="match status" value="1"/>
</dbReference>
<feature type="transmembrane region" description="Helical" evidence="11">
    <location>
        <begin position="462"/>
        <end position="482"/>
    </location>
</feature>
<keyword evidence="15" id="KW-1185">Reference proteome</keyword>
<gene>
    <name evidence="14" type="ORF">GCM10007304_29120</name>
</gene>
<dbReference type="InterPro" id="IPR000515">
    <property type="entry name" value="MetI-like"/>
</dbReference>
<dbReference type="PROSITE" id="PS01039">
    <property type="entry name" value="SBP_BACTERIAL_3"/>
    <property type="match status" value="1"/>
</dbReference>
<reference evidence="14" key="2">
    <citation type="submission" date="2020-09" db="EMBL/GenBank/DDBJ databases">
        <authorList>
            <person name="Sun Q."/>
            <person name="Sedlacek I."/>
        </authorList>
    </citation>
    <scope>NUCLEOTIDE SEQUENCE</scope>
    <source>
        <strain evidence="14">CCM 7905</strain>
    </source>
</reference>
<dbReference type="RefSeq" id="WP_188545580.1">
    <property type="nucleotide sequence ID" value="NZ_BMCU01000003.1"/>
</dbReference>
<evidence type="ECO:0000256" key="8">
    <source>
        <dbReference type="ARBA" id="ARBA00022970"/>
    </source>
</evidence>
<evidence type="ECO:0000256" key="9">
    <source>
        <dbReference type="ARBA" id="ARBA00022989"/>
    </source>
</evidence>
<dbReference type="InterPro" id="IPR043429">
    <property type="entry name" value="ArtM/GltK/GlnP/TcyL/YhdX-like"/>
</dbReference>
<dbReference type="Gene3D" id="3.40.190.10">
    <property type="entry name" value="Periplasmic binding protein-like II"/>
    <property type="match status" value="2"/>
</dbReference>
<protein>
    <submittedName>
        <fullName evidence="14">ABC transporter substrate-binding protein</fullName>
    </submittedName>
</protein>
<dbReference type="InterPro" id="IPR018313">
    <property type="entry name" value="SBP_3_CS"/>
</dbReference>
<dbReference type="InterPro" id="IPR035906">
    <property type="entry name" value="MetI-like_sf"/>
</dbReference>
<evidence type="ECO:0000256" key="6">
    <source>
        <dbReference type="ARBA" id="ARBA00022692"/>
    </source>
</evidence>
<evidence type="ECO:0000256" key="12">
    <source>
        <dbReference type="SAM" id="SignalP"/>
    </source>
</evidence>
<sequence>MRRRIALVVAAVLVAVATVSCGSSSGPLIDSVQSDGVLVVGTEGTYSPFSFQGSDGTLTGYDVDVVRAVGEKLGVRVEFVQTPFDSIFAGLESQRFDLIANQVTINADRQSKYDLSLPYTVSEGEILTRTDNTSISSIADLAGKTTAQSSTSSWAQVAQDAGANVEAVEGFVQAVTLVKDGRVDATVNDSLAIAEYQKQTADPAVKVAAQTGDTSEQSFAARKDSGLMDAVNSALIDLQADGTLAQIGDRYFGSDVSAPDLATAQPPTQTTAAAEGPSKWSLIGDNLVPMLKATVTTTLPLTAISFVIGLVIALAVALARISSIRPLSLLARFYVSIVRGTPLLLQLFIVFYALPQFGVVIDPFPAAIIAFSINVGGYAAEVIRAAILSVPKGQWEAAQTIGMGYRTTLQRIVLPQAMRTAVPPLSNTLISLVKDTSLASTILVTELLRVAQLAAAPTFDFFALYSVAALYYWIICIILSFFQGKLEVRLDRYVAK</sequence>
<evidence type="ECO:0000256" key="10">
    <source>
        <dbReference type="ARBA" id="ARBA00023136"/>
    </source>
</evidence>
<evidence type="ECO:0000259" key="13">
    <source>
        <dbReference type="PROSITE" id="PS50928"/>
    </source>
</evidence>
<feature type="chain" id="PRO_5038468714" evidence="12">
    <location>
        <begin position="26"/>
        <end position="496"/>
    </location>
</feature>
<reference evidence="14" key="1">
    <citation type="journal article" date="2014" name="Int. J. Syst. Evol. Microbiol.">
        <title>Complete genome sequence of Corynebacterium casei LMG S-19264T (=DSM 44701T), isolated from a smear-ripened cheese.</title>
        <authorList>
            <consortium name="US DOE Joint Genome Institute (JGI-PGF)"/>
            <person name="Walter F."/>
            <person name="Albersmeier A."/>
            <person name="Kalinowski J."/>
            <person name="Ruckert C."/>
        </authorList>
    </citation>
    <scope>NUCLEOTIDE SEQUENCE</scope>
    <source>
        <strain evidence="14">CCM 7905</strain>
    </source>
</reference>
<dbReference type="Pfam" id="PF00528">
    <property type="entry name" value="BPD_transp_1"/>
    <property type="match status" value="1"/>
</dbReference>
<dbReference type="PANTHER" id="PTHR30614">
    <property type="entry name" value="MEMBRANE COMPONENT OF AMINO ACID ABC TRANSPORTER"/>
    <property type="match status" value="1"/>
</dbReference>
<proteinExistence type="inferred from homology"/>
<dbReference type="SMART" id="SM00062">
    <property type="entry name" value="PBPb"/>
    <property type="match status" value="1"/>
</dbReference>
<evidence type="ECO:0000256" key="7">
    <source>
        <dbReference type="ARBA" id="ARBA00022729"/>
    </source>
</evidence>
<evidence type="ECO:0000256" key="1">
    <source>
        <dbReference type="ARBA" id="ARBA00004651"/>
    </source>
</evidence>
<feature type="transmembrane region" description="Helical" evidence="11">
    <location>
        <begin position="333"/>
        <end position="354"/>
    </location>
</feature>
<keyword evidence="6 11" id="KW-0812">Transmembrane</keyword>
<dbReference type="CDD" id="cd06261">
    <property type="entry name" value="TM_PBP2"/>
    <property type="match status" value="1"/>
</dbReference>
<feature type="signal peptide" evidence="12">
    <location>
        <begin position="1"/>
        <end position="25"/>
    </location>
</feature>
<comment type="subcellular location">
    <subcellularLocation>
        <location evidence="1 11">Cell membrane</location>
        <topology evidence="1 11">Multi-pass membrane protein</topology>
    </subcellularLocation>
</comment>
<dbReference type="PROSITE" id="PS51257">
    <property type="entry name" value="PROKAR_LIPOPROTEIN"/>
    <property type="match status" value="1"/>
</dbReference>
<evidence type="ECO:0000256" key="3">
    <source>
        <dbReference type="ARBA" id="ARBA00010333"/>
    </source>
</evidence>
<dbReference type="Gene3D" id="1.10.3720.10">
    <property type="entry name" value="MetI-like"/>
    <property type="match status" value="1"/>
</dbReference>
<keyword evidence="4 11" id="KW-0813">Transport</keyword>
<dbReference type="PROSITE" id="PS50928">
    <property type="entry name" value="ABC_TM1"/>
    <property type="match status" value="1"/>
</dbReference>
<dbReference type="AlphaFoldDB" id="A0A917FY23"/>
<keyword evidence="10 11" id="KW-0472">Membrane</keyword>
<evidence type="ECO:0000256" key="5">
    <source>
        <dbReference type="ARBA" id="ARBA00022475"/>
    </source>
</evidence>
<organism evidence="14 15">
    <name type="scientific">Rhodococcoides trifolii</name>
    <dbReference type="NCBI Taxonomy" id="908250"/>
    <lineage>
        <taxon>Bacteria</taxon>
        <taxon>Bacillati</taxon>
        <taxon>Actinomycetota</taxon>
        <taxon>Actinomycetes</taxon>
        <taxon>Mycobacteriales</taxon>
        <taxon>Nocardiaceae</taxon>
        <taxon>Rhodococcoides</taxon>
    </lineage>
</organism>
<comment type="caution">
    <text evidence="14">The sequence shown here is derived from an EMBL/GenBank/DDBJ whole genome shotgun (WGS) entry which is preliminary data.</text>
</comment>
<dbReference type="GO" id="GO:0043190">
    <property type="term" value="C:ATP-binding cassette (ABC) transporter complex"/>
    <property type="evidence" value="ECO:0007669"/>
    <property type="project" value="InterPro"/>
</dbReference>
<evidence type="ECO:0000313" key="15">
    <source>
        <dbReference type="Proteomes" id="UP000654257"/>
    </source>
</evidence>
<dbReference type="PANTHER" id="PTHR30614:SF0">
    <property type="entry name" value="L-CYSTINE TRANSPORT SYSTEM PERMEASE PROTEIN TCYL"/>
    <property type="match status" value="1"/>
</dbReference>
<comment type="similarity">
    <text evidence="3">Belongs to the bacterial solute-binding protein 3 family.</text>
</comment>
<keyword evidence="8" id="KW-0029">Amino-acid transport</keyword>
<name>A0A917FY23_9NOCA</name>
<dbReference type="Pfam" id="PF00497">
    <property type="entry name" value="SBP_bac_3"/>
    <property type="match status" value="1"/>
</dbReference>
<dbReference type="InterPro" id="IPR010065">
    <property type="entry name" value="AA_ABC_transptr_permease_3TM"/>
</dbReference>